<dbReference type="PANTHER" id="PTHR12967">
    <property type="entry name" value="PROTEIN SHQ1 HOMOLOG"/>
    <property type="match status" value="1"/>
</dbReference>
<reference evidence="4" key="1">
    <citation type="submission" date="2021-02" db="EMBL/GenBank/DDBJ databases">
        <authorList>
            <person name="Nowell W R."/>
        </authorList>
    </citation>
    <scope>NUCLEOTIDE SEQUENCE</scope>
</reference>
<protein>
    <recommendedName>
        <fullName evidence="2">Protein SHQ1 homolog</fullName>
    </recommendedName>
</protein>
<feature type="non-terminal residue" evidence="4">
    <location>
        <position position="1"/>
    </location>
</feature>
<feature type="domain" description="Shq1 C-terminal" evidence="3">
    <location>
        <begin position="2"/>
        <end position="88"/>
    </location>
</feature>
<dbReference type="Proteomes" id="UP000663868">
    <property type="component" value="Unassembled WGS sequence"/>
</dbReference>
<dbReference type="PANTHER" id="PTHR12967:SF0">
    <property type="entry name" value="PROTEIN SHQ1 HOMOLOG"/>
    <property type="match status" value="1"/>
</dbReference>
<evidence type="ECO:0000256" key="1">
    <source>
        <dbReference type="ARBA" id="ARBA00005607"/>
    </source>
</evidence>
<comment type="caution">
    <text evidence="4">The sequence shown here is derived from an EMBL/GenBank/DDBJ whole genome shotgun (WGS) entry which is preliminary data.</text>
</comment>
<sequence length="123" mass="14666">IRSFKLAKKCLLDVIEIFSMGKSTILQCLLQMRRLFLDEEHRYLLNTLYLNDYCLWIQTECQTKWLDSLVEAMKHTIEYELDENNLELNFEEKHFSWKVTLHEISDTDDDDDCSSSSSDEKNC</sequence>
<dbReference type="AlphaFoldDB" id="A0A820CBH4"/>
<dbReference type="GO" id="GO:0005654">
    <property type="term" value="C:nucleoplasm"/>
    <property type="evidence" value="ECO:0007669"/>
    <property type="project" value="TreeGrafter"/>
</dbReference>
<gene>
    <name evidence="4" type="ORF">KXQ929_LOCUS40864</name>
</gene>
<dbReference type="InterPro" id="IPR007009">
    <property type="entry name" value="Shq1_C"/>
</dbReference>
<dbReference type="Pfam" id="PF04925">
    <property type="entry name" value="SHQ1"/>
    <property type="match status" value="1"/>
</dbReference>
<dbReference type="GO" id="GO:0000493">
    <property type="term" value="P:box H/ACA snoRNP assembly"/>
    <property type="evidence" value="ECO:0007669"/>
    <property type="project" value="InterPro"/>
</dbReference>
<dbReference type="GO" id="GO:0005737">
    <property type="term" value="C:cytoplasm"/>
    <property type="evidence" value="ECO:0007669"/>
    <property type="project" value="TreeGrafter"/>
</dbReference>
<accession>A0A820CBH4</accession>
<evidence type="ECO:0000259" key="3">
    <source>
        <dbReference type="Pfam" id="PF04925"/>
    </source>
</evidence>
<evidence type="ECO:0000256" key="2">
    <source>
        <dbReference type="ARBA" id="ARBA00013750"/>
    </source>
</evidence>
<dbReference type="GO" id="GO:0051082">
    <property type="term" value="F:unfolded protein binding"/>
    <property type="evidence" value="ECO:0007669"/>
    <property type="project" value="TreeGrafter"/>
</dbReference>
<name>A0A820CBH4_9BILA</name>
<comment type="similarity">
    <text evidence="1">Belongs to the SHQ1 family.</text>
</comment>
<dbReference type="InterPro" id="IPR039742">
    <property type="entry name" value="Shq1"/>
</dbReference>
<dbReference type="EMBL" id="CAJOBB010008773">
    <property type="protein sequence ID" value="CAF4214854.1"/>
    <property type="molecule type" value="Genomic_DNA"/>
</dbReference>
<evidence type="ECO:0000313" key="4">
    <source>
        <dbReference type="EMBL" id="CAF4214854.1"/>
    </source>
</evidence>
<organism evidence="4 5">
    <name type="scientific">Adineta steineri</name>
    <dbReference type="NCBI Taxonomy" id="433720"/>
    <lineage>
        <taxon>Eukaryota</taxon>
        <taxon>Metazoa</taxon>
        <taxon>Spiralia</taxon>
        <taxon>Gnathifera</taxon>
        <taxon>Rotifera</taxon>
        <taxon>Eurotatoria</taxon>
        <taxon>Bdelloidea</taxon>
        <taxon>Adinetida</taxon>
        <taxon>Adinetidae</taxon>
        <taxon>Adineta</taxon>
    </lineage>
</organism>
<proteinExistence type="inferred from homology"/>
<evidence type="ECO:0000313" key="5">
    <source>
        <dbReference type="Proteomes" id="UP000663868"/>
    </source>
</evidence>